<dbReference type="EMBL" id="FTMC01000003">
    <property type="protein sequence ID" value="SIQ11235.1"/>
    <property type="molecule type" value="Genomic_DNA"/>
</dbReference>
<dbReference type="InterPro" id="IPR058059">
    <property type="entry name" value="PA3496-like"/>
</dbReference>
<evidence type="ECO:0000313" key="1">
    <source>
        <dbReference type="EMBL" id="SIQ11235.1"/>
    </source>
</evidence>
<dbReference type="AlphaFoldDB" id="A0A1N6Q3W7"/>
<proteinExistence type="predicted"/>
<dbReference type="RefSeq" id="WP_169745302.1">
    <property type="nucleotide sequence ID" value="NZ_FMUP01000002.1"/>
</dbReference>
<accession>A0A1N6Q3W7</accession>
<evidence type="ECO:0000313" key="2">
    <source>
        <dbReference type="Proteomes" id="UP000186079"/>
    </source>
</evidence>
<name>A0A1N6Q3W7_9PSED</name>
<gene>
    <name evidence="1" type="ORF">SAMN05421672_10354</name>
</gene>
<sequence>MRRHVDTYPQDDAKARRKQEEIRRMRYRRAIERYWEERQLRATLTPY</sequence>
<organism evidence="1 2">
    <name type="scientific">Pseudomonas flexibilis</name>
    <dbReference type="NCBI Taxonomy" id="706570"/>
    <lineage>
        <taxon>Bacteria</taxon>
        <taxon>Pseudomonadati</taxon>
        <taxon>Pseudomonadota</taxon>
        <taxon>Gammaproteobacteria</taxon>
        <taxon>Pseudomonadales</taxon>
        <taxon>Pseudomonadaceae</taxon>
        <taxon>Pseudomonas</taxon>
    </lineage>
</organism>
<dbReference type="Proteomes" id="UP000186079">
    <property type="component" value="Unassembled WGS sequence"/>
</dbReference>
<reference evidence="1 2" key="1">
    <citation type="submission" date="2017-01" db="EMBL/GenBank/DDBJ databases">
        <authorList>
            <person name="Mah S.A."/>
            <person name="Swanson W.J."/>
            <person name="Moy G.W."/>
            <person name="Vacquier V.D."/>
        </authorList>
    </citation>
    <scope>NUCLEOTIDE SEQUENCE [LARGE SCALE GENOMIC DNA]</scope>
    <source>
        <strain evidence="1 2">ATCC 29606</strain>
    </source>
</reference>
<protein>
    <submittedName>
        <fullName evidence="1">Uncharacterized protein</fullName>
    </submittedName>
</protein>
<dbReference type="NCBIfam" id="NF046101">
    <property type="entry name" value="PA3496_fam"/>
    <property type="match status" value="1"/>
</dbReference>